<comment type="caution">
    <text evidence="1">The sequence shown here is derived from an EMBL/GenBank/DDBJ whole genome shotgun (WGS) entry which is preliminary data.</text>
</comment>
<evidence type="ECO:0000313" key="2">
    <source>
        <dbReference type="Proteomes" id="UP001430953"/>
    </source>
</evidence>
<evidence type="ECO:0008006" key="3">
    <source>
        <dbReference type="Google" id="ProtNLM"/>
    </source>
</evidence>
<accession>A0AAW2G483</accession>
<evidence type="ECO:0000313" key="1">
    <source>
        <dbReference type="EMBL" id="KAL0121245.1"/>
    </source>
</evidence>
<dbReference type="EMBL" id="JADYXP020000007">
    <property type="protein sequence ID" value="KAL0121245.1"/>
    <property type="molecule type" value="Genomic_DNA"/>
</dbReference>
<dbReference type="AlphaFoldDB" id="A0AAW2G483"/>
<dbReference type="Proteomes" id="UP001430953">
    <property type="component" value="Unassembled WGS sequence"/>
</dbReference>
<name>A0AAW2G483_9HYME</name>
<reference evidence="1 2" key="1">
    <citation type="submission" date="2023-03" db="EMBL/GenBank/DDBJ databases">
        <title>High recombination rates correlate with genetic variation in Cardiocondyla obscurior ants.</title>
        <authorList>
            <person name="Errbii M."/>
        </authorList>
    </citation>
    <scope>NUCLEOTIDE SEQUENCE [LARGE SCALE GENOMIC DNA]</scope>
    <source>
        <strain evidence="1">Alpha-2009</strain>
        <tissue evidence="1">Whole body</tissue>
    </source>
</reference>
<keyword evidence="2" id="KW-1185">Reference proteome</keyword>
<proteinExistence type="predicted"/>
<organism evidence="1 2">
    <name type="scientific">Cardiocondyla obscurior</name>
    <dbReference type="NCBI Taxonomy" id="286306"/>
    <lineage>
        <taxon>Eukaryota</taxon>
        <taxon>Metazoa</taxon>
        <taxon>Ecdysozoa</taxon>
        <taxon>Arthropoda</taxon>
        <taxon>Hexapoda</taxon>
        <taxon>Insecta</taxon>
        <taxon>Pterygota</taxon>
        <taxon>Neoptera</taxon>
        <taxon>Endopterygota</taxon>
        <taxon>Hymenoptera</taxon>
        <taxon>Apocrita</taxon>
        <taxon>Aculeata</taxon>
        <taxon>Formicoidea</taxon>
        <taxon>Formicidae</taxon>
        <taxon>Myrmicinae</taxon>
        <taxon>Cardiocondyla</taxon>
    </lineage>
</organism>
<protein>
    <recommendedName>
        <fullName evidence="3">NADH dehydrogenase subunit 1</fullName>
    </recommendedName>
</protein>
<gene>
    <name evidence="1" type="ORF">PUN28_008725</name>
</gene>
<sequence>MDLTFIHIMQLKSMNISTCGLIRFIEPFGISIKFLFPGFFPIVFVCAR</sequence>